<evidence type="ECO:0000313" key="2">
    <source>
        <dbReference type="Proteomes" id="UP000053789"/>
    </source>
</evidence>
<name>A0A0D2G667_CLAB1</name>
<dbReference type="AlphaFoldDB" id="A0A0D2G667"/>
<proteinExistence type="predicted"/>
<dbReference type="HOGENOM" id="CLU_725635_0_0_1"/>
<evidence type="ECO:0000313" key="1">
    <source>
        <dbReference type="EMBL" id="KIW94077.1"/>
    </source>
</evidence>
<protein>
    <submittedName>
        <fullName evidence="1">Uncharacterized protein</fullName>
    </submittedName>
</protein>
<organism evidence="1 2">
    <name type="scientific">Cladophialophora bantiana (strain ATCC 10958 / CBS 173.52 / CDC B-1940 / NIH 8579)</name>
    <name type="common">Xylohypha bantiana</name>
    <dbReference type="NCBI Taxonomy" id="1442370"/>
    <lineage>
        <taxon>Eukaryota</taxon>
        <taxon>Fungi</taxon>
        <taxon>Dikarya</taxon>
        <taxon>Ascomycota</taxon>
        <taxon>Pezizomycotina</taxon>
        <taxon>Eurotiomycetes</taxon>
        <taxon>Chaetothyriomycetidae</taxon>
        <taxon>Chaetothyriales</taxon>
        <taxon>Herpotrichiellaceae</taxon>
        <taxon>Cladophialophora</taxon>
    </lineage>
</organism>
<reference evidence="1" key="1">
    <citation type="submission" date="2015-01" db="EMBL/GenBank/DDBJ databases">
        <title>The Genome Sequence of Cladophialophora bantiana CBS 173.52.</title>
        <authorList>
            <consortium name="The Broad Institute Genomics Platform"/>
            <person name="Cuomo C."/>
            <person name="de Hoog S."/>
            <person name="Gorbushina A."/>
            <person name="Stielow B."/>
            <person name="Teixiera M."/>
            <person name="Abouelleil A."/>
            <person name="Chapman S.B."/>
            <person name="Priest M."/>
            <person name="Young S.K."/>
            <person name="Wortman J."/>
            <person name="Nusbaum C."/>
            <person name="Birren B."/>
        </authorList>
    </citation>
    <scope>NUCLEOTIDE SEQUENCE [LARGE SCALE GENOMIC DNA]</scope>
    <source>
        <strain evidence="1">CBS 173.52</strain>
    </source>
</reference>
<accession>A0A0D2G667</accession>
<dbReference type="EMBL" id="KN846986">
    <property type="protein sequence ID" value="KIW94077.1"/>
    <property type="molecule type" value="Genomic_DNA"/>
</dbReference>
<sequence>MVRQQGIDSDKYVFLVDVRHLCPPSNYERKSAINSHAAKRMHLKRRQSRKEQLGGNEMSVLMWQGLRPRGLINENRSWWTDTDSGNAGMAIKTRTAHGLTNYSSSIPTSCTSIHCSVSISRGKDLDISLAEEQNFDKCPLLSSQGCLAALKFAQNCFSNSFAAQRDLKRPPSPEASETQLIHDCAFRFSTDFNKDDRYSRSETYPTDSSVRPGQAGKMRMTPTSLIGSGKHDPFAMCSFTSTKEDYMFFHFCEQSLLHFSLVGTEELISTWSVHNTVAEIVFGYGLAAPLFYLRLVSQRFIHDEAVIQLTLAYSSYAWHNLFRKDECCERKGLMHKIKGMELVIKKLGHPQSAISDSTIQAAIILSAIEVSINAEVLRRTY</sequence>
<gene>
    <name evidence="1" type="ORF">Z519_05393</name>
</gene>
<dbReference type="GeneID" id="27698321"/>
<dbReference type="Proteomes" id="UP000053789">
    <property type="component" value="Unassembled WGS sequence"/>
</dbReference>
<keyword evidence="2" id="KW-1185">Reference proteome</keyword>
<dbReference type="OrthoDB" id="4146035at2759"/>
<dbReference type="RefSeq" id="XP_016620746.1">
    <property type="nucleotide sequence ID" value="XM_016763133.1"/>
</dbReference>
<dbReference type="VEuPathDB" id="FungiDB:Z519_05393"/>